<dbReference type="InterPro" id="IPR016193">
    <property type="entry name" value="Cytidine_deaminase-like"/>
</dbReference>
<sequence>MMEGDIIDFENVYPDTYGNNVVLIPMYCLEIRKDIAKECLNVVKDYINSQLHSSYDHLKRCKRSNEHVQILLGVCANIPNDIRKQVILINNAEDITIKKVYVSKHAPMTRKQYVQWSEFWPLYFRKPTNELPQLTKEQKNMYIKFLNISINIGKQFGTCQSGCILTWDNKIIACSGDNVKNHPLQHAVILAIEEVAYKLRHMWLIKKGVQLTKDQFIPWGTSNNRVPELSAQEISEQAGHVYSTSDKSVCGSSVDTQVAEGCVKIATQVSMDQYLCTNYYAYLSHEPCFMCAMAMVHSRITCVIFDQVNKQNGALCSREKLHCVKALNHHFKVYKAVRKHREL</sequence>
<dbReference type="AlphaFoldDB" id="A0A1A8WWG5"/>
<dbReference type="GO" id="GO:0005737">
    <property type="term" value="C:cytoplasm"/>
    <property type="evidence" value="ECO:0007669"/>
    <property type="project" value="TreeGrafter"/>
</dbReference>
<gene>
    <name evidence="4" type="ORF">POVCU1_037210</name>
</gene>
<dbReference type="GO" id="GO:0005634">
    <property type="term" value="C:nucleus"/>
    <property type="evidence" value="ECO:0007669"/>
    <property type="project" value="TreeGrafter"/>
</dbReference>
<dbReference type="Proteomes" id="UP000078546">
    <property type="component" value="Unassembled WGS sequence"/>
</dbReference>
<evidence type="ECO:0000256" key="1">
    <source>
        <dbReference type="ARBA" id="ARBA00022694"/>
    </source>
</evidence>
<reference evidence="5" key="1">
    <citation type="submission" date="2016-05" db="EMBL/GenBank/DDBJ databases">
        <authorList>
            <person name="Naeem Raeece"/>
        </authorList>
    </citation>
    <scope>NUCLEOTIDE SEQUENCE [LARGE SCALE GENOMIC DNA]</scope>
</reference>
<comment type="similarity">
    <text evidence="2">Belongs to the cytidine and deoxycytidylate deaminase family. ADAT3 subfamily.</text>
</comment>
<accession>A0A1A8WWG5</accession>
<dbReference type="PROSITE" id="PS51747">
    <property type="entry name" value="CYT_DCMP_DEAMINASES_2"/>
    <property type="match status" value="1"/>
</dbReference>
<evidence type="ECO:0000313" key="5">
    <source>
        <dbReference type="Proteomes" id="UP000078546"/>
    </source>
</evidence>
<dbReference type="GO" id="GO:0008033">
    <property type="term" value="P:tRNA processing"/>
    <property type="evidence" value="ECO:0007669"/>
    <property type="project" value="UniProtKB-KW"/>
</dbReference>
<evidence type="ECO:0000313" key="4">
    <source>
        <dbReference type="EMBL" id="SBS97316.1"/>
    </source>
</evidence>
<dbReference type="GO" id="GO:0052717">
    <property type="term" value="F:tRNA-specific adenosine-34 deaminase activity"/>
    <property type="evidence" value="ECO:0007669"/>
    <property type="project" value="TreeGrafter"/>
</dbReference>
<evidence type="ECO:0000256" key="2">
    <source>
        <dbReference type="ARBA" id="ARBA00038160"/>
    </source>
</evidence>
<dbReference type="SUPFAM" id="SSF53927">
    <property type="entry name" value="Cytidine deaminase-like"/>
    <property type="match status" value="1"/>
</dbReference>
<dbReference type="PANTHER" id="PTHR11079:SF156">
    <property type="entry name" value="INACTIVE TRNA-SPECIFIC ADENOSINE DEAMINASE-LIKE PROTEIN 3-RELATED"/>
    <property type="match status" value="1"/>
</dbReference>
<organism evidence="4 5">
    <name type="scientific">Plasmodium ovale curtisi</name>
    <dbReference type="NCBI Taxonomy" id="864141"/>
    <lineage>
        <taxon>Eukaryota</taxon>
        <taxon>Sar</taxon>
        <taxon>Alveolata</taxon>
        <taxon>Apicomplexa</taxon>
        <taxon>Aconoidasida</taxon>
        <taxon>Haemosporida</taxon>
        <taxon>Plasmodiidae</taxon>
        <taxon>Plasmodium</taxon>
        <taxon>Plasmodium (Plasmodium)</taxon>
    </lineage>
</organism>
<protein>
    <submittedName>
        <fullName evidence="4">Cytidine deaminase, putative</fullName>
    </submittedName>
</protein>
<proteinExistence type="inferred from homology"/>
<dbReference type="InterPro" id="IPR002125">
    <property type="entry name" value="CMP_dCMP_dom"/>
</dbReference>
<evidence type="ECO:0000259" key="3">
    <source>
        <dbReference type="PROSITE" id="PS51747"/>
    </source>
</evidence>
<keyword evidence="1" id="KW-0819">tRNA processing</keyword>
<dbReference type="EMBL" id="FLQV01000685">
    <property type="protein sequence ID" value="SBS97316.1"/>
    <property type="molecule type" value="Genomic_DNA"/>
</dbReference>
<dbReference type="Gene3D" id="3.40.140.10">
    <property type="entry name" value="Cytidine Deaminase, domain 2"/>
    <property type="match status" value="1"/>
</dbReference>
<feature type="domain" description="CMP/dCMP-type deaminase" evidence="3">
    <location>
        <begin position="222"/>
        <end position="334"/>
    </location>
</feature>
<dbReference type="PANTHER" id="PTHR11079">
    <property type="entry name" value="CYTOSINE DEAMINASE FAMILY MEMBER"/>
    <property type="match status" value="1"/>
</dbReference>
<name>A0A1A8WWG5_PLAOA</name>